<name>A0ACB0ZVJ1_MELEN</name>
<comment type="caution">
    <text evidence="1">The sequence shown here is derived from an EMBL/GenBank/DDBJ whole genome shotgun (WGS) entry which is preliminary data.</text>
</comment>
<dbReference type="Proteomes" id="UP001497535">
    <property type="component" value="Unassembled WGS sequence"/>
</dbReference>
<gene>
    <name evidence="1" type="ORF">MENTE1834_LOCUS29530</name>
</gene>
<organism evidence="1 2">
    <name type="scientific">Meloidogyne enterolobii</name>
    <name type="common">Root-knot nematode worm</name>
    <name type="synonym">Meloidogyne mayaguensis</name>
    <dbReference type="NCBI Taxonomy" id="390850"/>
    <lineage>
        <taxon>Eukaryota</taxon>
        <taxon>Metazoa</taxon>
        <taxon>Ecdysozoa</taxon>
        <taxon>Nematoda</taxon>
        <taxon>Chromadorea</taxon>
        <taxon>Rhabditida</taxon>
        <taxon>Tylenchina</taxon>
        <taxon>Tylenchomorpha</taxon>
        <taxon>Tylenchoidea</taxon>
        <taxon>Meloidogynidae</taxon>
        <taxon>Meloidogyninae</taxon>
        <taxon>Meloidogyne</taxon>
    </lineage>
</organism>
<evidence type="ECO:0000313" key="1">
    <source>
        <dbReference type="EMBL" id="CAK5082261.1"/>
    </source>
</evidence>
<protein>
    <submittedName>
        <fullName evidence="1">Uncharacterized protein</fullName>
    </submittedName>
</protein>
<reference evidence="1" key="1">
    <citation type="submission" date="2023-11" db="EMBL/GenBank/DDBJ databases">
        <authorList>
            <person name="Poullet M."/>
        </authorList>
    </citation>
    <scope>NUCLEOTIDE SEQUENCE</scope>
    <source>
        <strain evidence="1">E1834</strain>
    </source>
</reference>
<evidence type="ECO:0000313" key="2">
    <source>
        <dbReference type="Proteomes" id="UP001497535"/>
    </source>
</evidence>
<accession>A0ACB0ZVJ1</accession>
<dbReference type="EMBL" id="CAVMJV010000046">
    <property type="protein sequence ID" value="CAK5082261.1"/>
    <property type="molecule type" value="Genomic_DNA"/>
</dbReference>
<proteinExistence type="predicted"/>
<sequence>MVSNCLKSRENPDISVQKLRVDKKRFLKFLSLSLFSFKLLSFKISFKFSSIKKFQMEHSQNLDEETQIANVELRQRFLRFLKWLPNNHVEAKMFGANLNGILTAVDAANFDHFLLNKLHTPTGLVEHAALRTRDTIYLKIDLPNNKKNSSEDVKMEVVQPQKNENKEVKCQMENKITPKETSIKPEVKNSEENNAEEITEMEVTTSTSEFSTPLGSTKSEGQKKKQMSVAERMTRSTAYYLERIKN</sequence>
<keyword evidence="2" id="KW-1185">Reference proteome</keyword>